<reference evidence="2 3" key="1">
    <citation type="submission" date="2017-03" db="EMBL/GenBank/DDBJ databases">
        <title>Genomes of endolithic fungi from Antarctica.</title>
        <authorList>
            <person name="Coleine C."/>
            <person name="Masonjones S."/>
            <person name="Stajich J.E."/>
        </authorList>
    </citation>
    <scope>NUCLEOTIDE SEQUENCE [LARGE SCALE GENOMIC DNA]</scope>
    <source>
        <strain evidence="2 3">CCFEE 5311</strain>
    </source>
</reference>
<dbReference type="EMBL" id="NAJP01000020">
    <property type="protein sequence ID" value="TKA43093.1"/>
    <property type="molecule type" value="Genomic_DNA"/>
</dbReference>
<feature type="region of interest" description="Disordered" evidence="1">
    <location>
        <begin position="1"/>
        <end position="87"/>
    </location>
</feature>
<dbReference type="STRING" id="329885.A0A4U0V3S9"/>
<feature type="compositionally biased region" description="Basic and acidic residues" evidence="1">
    <location>
        <begin position="917"/>
        <end position="932"/>
    </location>
</feature>
<accession>A0A4U0V3S9</accession>
<feature type="compositionally biased region" description="Acidic residues" evidence="1">
    <location>
        <begin position="592"/>
        <end position="601"/>
    </location>
</feature>
<feature type="compositionally biased region" description="Acidic residues" evidence="1">
    <location>
        <begin position="377"/>
        <end position="390"/>
    </location>
</feature>
<feature type="compositionally biased region" description="Polar residues" evidence="1">
    <location>
        <begin position="991"/>
        <end position="1012"/>
    </location>
</feature>
<gene>
    <name evidence="2" type="ORF">B0A54_06041</name>
</gene>
<feature type="compositionally biased region" description="Gly residues" evidence="1">
    <location>
        <begin position="713"/>
        <end position="724"/>
    </location>
</feature>
<feature type="compositionally biased region" description="Polar residues" evidence="1">
    <location>
        <begin position="72"/>
        <end position="81"/>
    </location>
</feature>
<feature type="region of interest" description="Disordered" evidence="1">
    <location>
        <begin position="197"/>
        <end position="219"/>
    </location>
</feature>
<evidence type="ECO:0008006" key="4">
    <source>
        <dbReference type="Google" id="ProtNLM"/>
    </source>
</evidence>
<feature type="region of interest" description="Disordered" evidence="1">
    <location>
        <begin position="498"/>
        <end position="727"/>
    </location>
</feature>
<dbReference type="InterPro" id="IPR024527">
    <property type="entry name" value="Eisosome1"/>
</dbReference>
<dbReference type="AlphaFoldDB" id="A0A4U0V3S9"/>
<feature type="compositionally biased region" description="Low complexity" evidence="1">
    <location>
        <begin position="51"/>
        <end position="62"/>
    </location>
</feature>
<dbReference type="OrthoDB" id="4070583at2759"/>
<sequence length="1171" mass="122647">MERGRDMACPDPSAHNQHNKLSEQASTAALYATNPARRADPSESALGADGKLSSKSAAASLKYARPQDLPSFPSSGLSNADSAGKAAMQAKDYKMKDLWHPELSAAGSKAALLAHQDGGKVDLWQPTASKAGNSAATLAMRTKGLSPELDRGYTADGKQRALLAATLSVSRSGVAPAPVAPSAYPDSKNAASNALNAATKSHRANSTRTAAEKRQPDGWNSEAMQAARVQNIGANMSPEMFTEHPPVAIEREEKAHNAALRASAVSMAKQMYDLQNRTVLGPDLRGGVEGAGAATARQQPSSQLDVKQEALRYIHLQDAAHKLAQERLAKVDKTFEAAKYREYYGYPDNPSQQSPPKKPANRLSMRSKGRRRAAGEGAEDGDFSSDDDDEGRAQWIRTQMSTLNTGVAGVDEKKRAADRAKVYAAAEKKVHAQMHNLDEKVFADTGKVPPAMMEEWEAKARARAVEEKREKEVHPGQTHIGGGKYVSTAEIERIAAERLRPTLEGISAEAERRRERDREVREGKEEAEREKREEKERVRGEKEEGRRMRSEFEFPNEEKASKKQYNEEAKARKSLDQRRSREVKRDPAAIAADDDVQDDNEAEPKTDKKRSSTLGRITSRLRRNRKTGDEPAEPAGMREEVVPTTATSLPAGNDAVSEVEDYEHLPAPLPTSSAHSATVEKDAGLLSSRPDPSKIEDSSEDEWDEAADEHEGAGVGTAAVGGVGAPKSEAEAIQHAFAMTDQTKHEDALAEKGKRAFGFGDPAVEGGAGVVAGPAREIGAGPVAPATSSYVVGEPRNVGAEGFTEYVDPCGEGGDDVTGHAGGLHKTLTANRLDPKVPLEAISAGGVLGSGGSVVGAASGTAGLVNRDAAANRTMESGLEVGGDAMAPVPDTVAPLDGAREAETIDPLATANPVQTPDRESTQVEKETESKGLRGFFGKFRKDKGATKEPGRITSSAGKYGGEAAAPMSAAGGSTAGAGAGAATGAVSGEPVTSAQPTSDPIPTGASTSSGMIGTGSAGTGIGPAAAVGSSTADPRAVSPSSFRRRSGALDDLSSVSSSGAEEDEDPTQRRGRGGFGKPATGGREGPTTTTGEPEKKGGGGLMGLLGFGSGKGKEEKAGGDGDDGETEQFEEARDHFDEGLAPAPAFAAGVGGKGRGVGSPVRETRFREDV</sequence>
<dbReference type="Proteomes" id="UP000310066">
    <property type="component" value="Unassembled WGS sequence"/>
</dbReference>
<feature type="compositionally biased region" description="Gly residues" evidence="1">
    <location>
        <begin position="1013"/>
        <end position="1022"/>
    </location>
</feature>
<feature type="compositionally biased region" description="Basic and acidic residues" evidence="1">
    <location>
        <begin position="509"/>
        <end position="587"/>
    </location>
</feature>
<feature type="region of interest" description="Disordered" evidence="1">
    <location>
        <begin position="344"/>
        <end position="390"/>
    </location>
</feature>
<evidence type="ECO:0000256" key="1">
    <source>
        <dbReference type="SAM" id="MobiDB-lite"/>
    </source>
</evidence>
<dbReference type="PANTHER" id="PTHR28298:SF1">
    <property type="entry name" value="EISOSOME PROTEIN 1"/>
    <property type="match status" value="1"/>
</dbReference>
<feature type="compositionally biased region" description="Gly residues" evidence="1">
    <location>
        <begin position="1099"/>
        <end position="1111"/>
    </location>
</feature>
<protein>
    <recommendedName>
        <fullName evidence="4">Eisosome protein 1</fullName>
    </recommendedName>
</protein>
<organism evidence="2 3">
    <name type="scientific">Friedmanniomyces endolithicus</name>
    <dbReference type="NCBI Taxonomy" id="329885"/>
    <lineage>
        <taxon>Eukaryota</taxon>
        <taxon>Fungi</taxon>
        <taxon>Dikarya</taxon>
        <taxon>Ascomycota</taxon>
        <taxon>Pezizomycotina</taxon>
        <taxon>Dothideomycetes</taxon>
        <taxon>Dothideomycetidae</taxon>
        <taxon>Mycosphaerellales</taxon>
        <taxon>Teratosphaeriaceae</taxon>
        <taxon>Friedmanniomyces</taxon>
    </lineage>
</organism>
<feature type="region of interest" description="Disordered" evidence="1">
    <location>
        <begin position="1143"/>
        <end position="1171"/>
    </location>
</feature>
<proteinExistence type="predicted"/>
<comment type="caution">
    <text evidence="2">The sequence shown here is derived from an EMBL/GenBank/DDBJ whole genome shotgun (WGS) entry which is preliminary data.</text>
</comment>
<dbReference type="Pfam" id="PF12757">
    <property type="entry name" value="Eisosome1"/>
    <property type="match status" value="1"/>
</dbReference>
<dbReference type="PANTHER" id="PTHR28298">
    <property type="entry name" value="EISOSOME PROTEIN 1"/>
    <property type="match status" value="1"/>
</dbReference>
<evidence type="ECO:0000313" key="3">
    <source>
        <dbReference type="Proteomes" id="UP000310066"/>
    </source>
</evidence>
<name>A0A4U0V3S9_9PEZI</name>
<feature type="region of interest" description="Disordered" evidence="1">
    <location>
        <begin position="904"/>
        <end position="1129"/>
    </location>
</feature>
<evidence type="ECO:0000313" key="2">
    <source>
        <dbReference type="EMBL" id="TKA43093.1"/>
    </source>
</evidence>
<feature type="compositionally biased region" description="Acidic residues" evidence="1">
    <location>
        <begin position="698"/>
        <end position="708"/>
    </location>
</feature>
<dbReference type="GO" id="GO:0070941">
    <property type="term" value="P:eisosome assembly"/>
    <property type="evidence" value="ECO:0007669"/>
    <property type="project" value="TreeGrafter"/>
</dbReference>
<feature type="compositionally biased region" description="Low complexity" evidence="1">
    <location>
        <begin position="962"/>
        <end position="973"/>
    </location>
</feature>